<dbReference type="Pfam" id="PF00430">
    <property type="entry name" value="ATP-synt_B"/>
    <property type="match status" value="1"/>
</dbReference>
<dbReference type="RefSeq" id="WP_214621631.1">
    <property type="nucleotide sequence ID" value="NZ_JAHGAW010000001.1"/>
</dbReference>
<sequence length="205" mass="21155">MHADNATQEVAHNLDQADKVESLSGNVTAATEAHGGPEQHEAGPTMFGVVNGGALVSLAMLVFLIVLLVKKVPGAIGGALDKKIAAIRSQLDEAAKLRAEAEALKVEYQAKIAAAAKDAEAMRAAAEEEAADLIAEAKAEAEALVKRRQKMAEDKIAAAERAAIADVRARAATAATAAAAALIKQTHDAKADKGLIDDVIGKLTH</sequence>
<keyword evidence="15" id="KW-0175">Coiled coil</keyword>
<dbReference type="EMBL" id="JAHGAW010000001">
    <property type="protein sequence ID" value="MBT2185835.1"/>
    <property type="molecule type" value="Genomic_DNA"/>
</dbReference>
<comment type="caution">
    <text evidence="16">The sequence shown here is derived from an EMBL/GenBank/DDBJ whole genome shotgun (WGS) entry which is preliminary data.</text>
</comment>
<dbReference type="PANTHER" id="PTHR33445">
    <property type="entry name" value="ATP SYNTHASE SUBUNIT B', CHLOROPLASTIC"/>
    <property type="match status" value="1"/>
</dbReference>
<dbReference type="PANTHER" id="PTHR33445:SF1">
    <property type="entry name" value="ATP SYNTHASE SUBUNIT B"/>
    <property type="match status" value="1"/>
</dbReference>
<keyword evidence="7 13" id="KW-0406">Ion transport</keyword>
<dbReference type="GO" id="GO:0045259">
    <property type="term" value="C:proton-transporting ATP synthase complex"/>
    <property type="evidence" value="ECO:0007669"/>
    <property type="project" value="UniProtKB-KW"/>
</dbReference>
<reference evidence="16" key="1">
    <citation type="submission" date="2021-05" db="EMBL/GenBank/DDBJ databases">
        <title>Genome of Sphingobium sp. strain.</title>
        <authorList>
            <person name="Fan R."/>
        </authorList>
    </citation>
    <scope>NUCLEOTIDE SEQUENCE</scope>
    <source>
        <strain evidence="16">H33</strain>
    </source>
</reference>
<evidence type="ECO:0000256" key="7">
    <source>
        <dbReference type="ARBA" id="ARBA00023065"/>
    </source>
</evidence>
<dbReference type="Proteomes" id="UP001138757">
    <property type="component" value="Unassembled WGS sequence"/>
</dbReference>
<organism evidence="16 17">
    <name type="scientific">Sphingobium nicotianae</name>
    <dbReference type="NCBI Taxonomy" id="2782607"/>
    <lineage>
        <taxon>Bacteria</taxon>
        <taxon>Pseudomonadati</taxon>
        <taxon>Pseudomonadota</taxon>
        <taxon>Alphaproteobacteria</taxon>
        <taxon>Sphingomonadales</taxon>
        <taxon>Sphingomonadaceae</taxon>
        <taxon>Sphingobium</taxon>
    </lineage>
</organism>
<keyword evidence="5 13" id="KW-0375">Hydrogen ion transport</keyword>
<evidence type="ECO:0000256" key="8">
    <source>
        <dbReference type="ARBA" id="ARBA00023136"/>
    </source>
</evidence>
<evidence type="ECO:0000256" key="13">
    <source>
        <dbReference type="HAMAP-Rule" id="MF_01398"/>
    </source>
</evidence>
<evidence type="ECO:0000256" key="14">
    <source>
        <dbReference type="RuleBase" id="RU003848"/>
    </source>
</evidence>
<evidence type="ECO:0000313" key="17">
    <source>
        <dbReference type="Proteomes" id="UP001138757"/>
    </source>
</evidence>
<comment type="subunit">
    <text evidence="13">F-type ATPases have 2 components, F(1) - the catalytic core - and F(0) - the membrane proton channel. F(1) has five subunits: alpha(3), beta(3), gamma(1), delta(1), epsilon(1). F(0) has three main subunits: a(1), b(2) and c(10-14). The alpha and beta chains form an alternating ring which encloses part of the gamma chain. F(1) is attached to F(0) by a central stalk formed by the gamma and epsilon chains, while a peripheral stalk is formed by the delta and b chains.</text>
</comment>
<feature type="coiled-coil region" evidence="15">
    <location>
        <begin position="84"/>
        <end position="154"/>
    </location>
</feature>
<evidence type="ECO:0000313" key="16">
    <source>
        <dbReference type="EMBL" id="MBT2185835.1"/>
    </source>
</evidence>
<keyword evidence="2 13" id="KW-0813">Transport</keyword>
<feature type="transmembrane region" description="Helical" evidence="13">
    <location>
        <begin position="46"/>
        <end position="69"/>
    </location>
</feature>
<gene>
    <name evidence="13" type="primary">atpF</name>
    <name evidence="16" type="ORF">KK488_02635</name>
</gene>
<keyword evidence="9 13" id="KW-0066">ATP synthesis</keyword>
<keyword evidence="3 13" id="KW-0138">CF(0)</keyword>
<evidence type="ECO:0000256" key="15">
    <source>
        <dbReference type="SAM" id="Coils"/>
    </source>
</evidence>
<dbReference type="GO" id="GO:0046933">
    <property type="term" value="F:proton-transporting ATP synthase activity, rotational mechanism"/>
    <property type="evidence" value="ECO:0007669"/>
    <property type="project" value="UniProtKB-UniRule"/>
</dbReference>
<dbReference type="AlphaFoldDB" id="A0A9X1AK73"/>
<comment type="similarity">
    <text evidence="1 13 14">Belongs to the ATPase B chain family.</text>
</comment>
<keyword evidence="13" id="KW-1003">Cell membrane</keyword>
<dbReference type="GO" id="GO:0046961">
    <property type="term" value="F:proton-transporting ATPase activity, rotational mechanism"/>
    <property type="evidence" value="ECO:0007669"/>
    <property type="project" value="TreeGrafter"/>
</dbReference>
<dbReference type="InterPro" id="IPR002146">
    <property type="entry name" value="ATP_synth_b/b'su_bac/chlpt"/>
</dbReference>
<comment type="function">
    <text evidence="10 13">F(1)F(0) ATP synthase produces ATP from ADP in the presence of a proton or sodium gradient. F-type ATPases consist of two structural domains, F(1) containing the extramembraneous catalytic core and F(0) containing the membrane proton channel, linked together by a central stalk and a peripheral stalk. During catalysis, ATP synthesis in the catalytic domain of F(1) is coupled via a rotary mechanism of the central stalk subunits to proton translocation.</text>
</comment>
<evidence type="ECO:0000256" key="5">
    <source>
        <dbReference type="ARBA" id="ARBA00022781"/>
    </source>
</evidence>
<dbReference type="GO" id="GO:0005886">
    <property type="term" value="C:plasma membrane"/>
    <property type="evidence" value="ECO:0007669"/>
    <property type="project" value="UniProtKB-SubCell"/>
</dbReference>
<keyword evidence="6 13" id="KW-1133">Transmembrane helix</keyword>
<evidence type="ECO:0000256" key="4">
    <source>
        <dbReference type="ARBA" id="ARBA00022692"/>
    </source>
</evidence>
<comment type="function">
    <text evidence="11">Component of the F(0) channel, it forms part of the peripheral stalk, linking F(1) to F(0). The b'-subunit is a diverged and duplicated form of b found in plants and photosynthetic bacteria.</text>
</comment>
<name>A0A9X1AK73_9SPHN</name>
<dbReference type="GO" id="GO:0012505">
    <property type="term" value="C:endomembrane system"/>
    <property type="evidence" value="ECO:0007669"/>
    <property type="project" value="UniProtKB-SubCell"/>
</dbReference>
<evidence type="ECO:0000256" key="10">
    <source>
        <dbReference type="ARBA" id="ARBA00025198"/>
    </source>
</evidence>
<proteinExistence type="inferred from homology"/>
<dbReference type="HAMAP" id="MF_01398">
    <property type="entry name" value="ATP_synth_b_bprime"/>
    <property type="match status" value="1"/>
</dbReference>
<evidence type="ECO:0000256" key="12">
    <source>
        <dbReference type="ARBA" id="ARBA00037847"/>
    </source>
</evidence>
<keyword evidence="4 13" id="KW-0812">Transmembrane</keyword>
<comment type="subcellular location">
    <subcellularLocation>
        <location evidence="13">Cell membrane</location>
        <topology evidence="13">Single-pass membrane protein</topology>
    </subcellularLocation>
    <subcellularLocation>
        <location evidence="12">Endomembrane system</location>
        <topology evidence="12">Single-pass membrane protein</topology>
    </subcellularLocation>
</comment>
<keyword evidence="17" id="KW-1185">Reference proteome</keyword>
<keyword evidence="8 13" id="KW-0472">Membrane</keyword>
<evidence type="ECO:0000256" key="9">
    <source>
        <dbReference type="ARBA" id="ARBA00023310"/>
    </source>
</evidence>
<dbReference type="InterPro" id="IPR050059">
    <property type="entry name" value="ATP_synthase_B_chain"/>
</dbReference>
<evidence type="ECO:0000256" key="11">
    <source>
        <dbReference type="ARBA" id="ARBA00025614"/>
    </source>
</evidence>
<protein>
    <recommendedName>
        <fullName evidence="13">ATP synthase subunit b</fullName>
    </recommendedName>
    <alternativeName>
        <fullName evidence="13">ATP synthase F(0) sector subunit b</fullName>
    </alternativeName>
    <alternativeName>
        <fullName evidence="13">ATPase subunit I</fullName>
    </alternativeName>
    <alternativeName>
        <fullName evidence="13">F-type ATPase subunit b</fullName>
        <shortName evidence="13">F-ATPase subunit b</shortName>
    </alternativeName>
</protein>
<evidence type="ECO:0000256" key="1">
    <source>
        <dbReference type="ARBA" id="ARBA00005513"/>
    </source>
</evidence>
<evidence type="ECO:0000256" key="3">
    <source>
        <dbReference type="ARBA" id="ARBA00022547"/>
    </source>
</evidence>
<evidence type="ECO:0000256" key="2">
    <source>
        <dbReference type="ARBA" id="ARBA00022448"/>
    </source>
</evidence>
<evidence type="ECO:0000256" key="6">
    <source>
        <dbReference type="ARBA" id="ARBA00022989"/>
    </source>
</evidence>
<accession>A0A9X1AK73</accession>